<dbReference type="EMBL" id="LGCN01000221">
    <property type="protein sequence ID" value="KOT33846.1"/>
    <property type="molecule type" value="Genomic_DNA"/>
</dbReference>
<accession>A0A0M8QF89</accession>
<gene>
    <name evidence="2" type="ORF">ADK41_27330</name>
</gene>
<evidence type="ECO:0000313" key="3">
    <source>
        <dbReference type="Proteomes" id="UP000037773"/>
    </source>
</evidence>
<proteinExistence type="predicted"/>
<dbReference type="Proteomes" id="UP000037773">
    <property type="component" value="Unassembled WGS sequence"/>
</dbReference>
<evidence type="ECO:0000256" key="1">
    <source>
        <dbReference type="SAM" id="MobiDB-lite"/>
    </source>
</evidence>
<sequence length="78" mass="7661">MTAEKRNGAGTGHGTDADGGPDGPRNPAEATVPLDLGSAPAPDRIADALLSRRRDHAPAGGDAAGRPAGAGRGRRLAA</sequence>
<name>A0A0M8QF89_9ACTN</name>
<evidence type="ECO:0000313" key="2">
    <source>
        <dbReference type="EMBL" id="KOT33846.1"/>
    </source>
</evidence>
<reference evidence="2 3" key="1">
    <citation type="submission" date="2015-07" db="EMBL/GenBank/DDBJ databases">
        <authorList>
            <person name="Noorani M."/>
        </authorList>
    </citation>
    <scope>NUCLEOTIDE SEQUENCE [LARGE SCALE GENOMIC DNA]</scope>
    <source>
        <strain evidence="2 3">NRRL B-24567</strain>
    </source>
</reference>
<feature type="compositionally biased region" description="Low complexity" evidence="1">
    <location>
        <begin position="58"/>
        <end position="69"/>
    </location>
</feature>
<keyword evidence="3" id="KW-1185">Reference proteome</keyword>
<dbReference type="AlphaFoldDB" id="A0A0M8QF89"/>
<dbReference type="PATRIC" id="fig|36816.3.peg.5920"/>
<organism evidence="2 3">
    <name type="scientific">Streptomyces caelestis</name>
    <dbReference type="NCBI Taxonomy" id="36816"/>
    <lineage>
        <taxon>Bacteria</taxon>
        <taxon>Bacillati</taxon>
        <taxon>Actinomycetota</taxon>
        <taxon>Actinomycetes</taxon>
        <taxon>Kitasatosporales</taxon>
        <taxon>Streptomycetaceae</taxon>
        <taxon>Streptomyces</taxon>
    </lineage>
</organism>
<comment type="caution">
    <text evidence="2">The sequence shown here is derived from an EMBL/GenBank/DDBJ whole genome shotgun (WGS) entry which is preliminary data.</text>
</comment>
<protein>
    <submittedName>
        <fullName evidence="2">Uncharacterized protein</fullName>
    </submittedName>
</protein>
<feature type="region of interest" description="Disordered" evidence="1">
    <location>
        <begin position="1"/>
        <end position="78"/>
    </location>
</feature>